<organism evidence="3 4">
    <name type="scientific">Enterocloster bolteae</name>
    <dbReference type="NCBI Taxonomy" id="208479"/>
    <lineage>
        <taxon>Bacteria</taxon>
        <taxon>Bacillati</taxon>
        <taxon>Bacillota</taxon>
        <taxon>Clostridia</taxon>
        <taxon>Lachnospirales</taxon>
        <taxon>Lachnospiraceae</taxon>
        <taxon>Enterocloster</taxon>
    </lineage>
</organism>
<dbReference type="InterPro" id="IPR010982">
    <property type="entry name" value="Lambda_DNA-bd_dom_sf"/>
</dbReference>
<dbReference type="AlphaFoldDB" id="A0A414AJ62"/>
<dbReference type="InterPro" id="IPR001387">
    <property type="entry name" value="Cro/C1-type_HTH"/>
</dbReference>
<reference evidence="3 4" key="1">
    <citation type="submission" date="2018-08" db="EMBL/GenBank/DDBJ databases">
        <title>A genome reference for cultivated species of the human gut microbiota.</title>
        <authorList>
            <person name="Zou Y."/>
            <person name="Xue W."/>
            <person name="Luo G."/>
        </authorList>
    </citation>
    <scope>NUCLEOTIDE SEQUENCE [LARGE SCALE GENOMIC DNA]</scope>
    <source>
        <strain evidence="3 4">AM35-14</strain>
    </source>
</reference>
<dbReference type="Pfam" id="PF12844">
    <property type="entry name" value="HTH_19"/>
    <property type="match status" value="1"/>
</dbReference>
<dbReference type="PANTHER" id="PTHR46558">
    <property type="entry name" value="TRACRIPTIONAL REGULATORY PROTEIN-RELATED-RELATED"/>
    <property type="match status" value="1"/>
</dbReference>
<dbReference type="EMBL" id="QSHZ01000046">
    <property type="protein sequence ID" value="RHC48732.1"/>
    <property type="molecule type" value="Genomic_DNA"/>
</dbReference>
<evidence type="ECO:0000256" key="1">
    <source>
        <dbReference type="ARBA" id="ARBA00023125"/>
    </source>
</evidence>
<keyword evidence="1" id="KW-0238">DNA-binding</keyword>
<dbReference type="SMART" id="SM00530">
    <property type="entry name" value="HTH_XRE"/>
    <property type="match status" value="1"/>
</dbReference>
<feature type="domain" description="HTH cro/C1-type" evidence="2">
    <location>
        <begin position="24"/>
        <end position="78"/>
    </location>
</feature>
<dbReference type="CDD" id="cd00093">
    <property type="entry name" value="HTH_XRE"/>
    <property type="match status" value="1"/>
</dbReference>
<dbReference type="Gene3D" id="1.10.260.40">
    <property type="entry name" value="lambda repressor-like DNA-binding domains"/>
    <property type="match status" value="1"/>
</dbReference>
<name>A0A414AJ62_9FIRM</name>
<dbReference type="PANTHER" id="PTHR46558:SF13">
    <property type="entry name" value="HTH-TYPE TRANSCRIPTIONAL REGULATOR IMMR"/>
    <property type="match status" value="1"/>
</dbReference>
<proteinExistence type="predicted"/>
<sequence>MQFKMIKTMERGTVMDAYDLGLRLKGLREKYKLSQTQVATRLNLSRSAIANYESNTSFPSTDVVTKFALLYHTSTDYILGLENRTTITLDGLTPSQEDDLLKVIDIFLKQFKS</sequence>
<dbReference type="PROSITE" id="PS50943">
    <property type="entry name" value="HTH_CROC1"/>
    <property type="match status" value="1"/>
</dbReference>
<gene>
    <name evidence="3" type="ORF">DW839_28210</name>
</gene>
<evidence type="ECO:0000259" key="2">
    <source>
        <dbReference type="PROSITE" id="PS50943"/>
    </source>
</evidence>
<protein>
    <submittedName>
        <fullName evidence="3">XRE family transcriptional regulator</fullName>
    </submittedName>
</protein>
<dbReference type="Proteomes" id="UP000283975">
    <property type="component" value="Unassembled WGS sequence"/>
</dbReference>
<dbReference type="GO" id="GO:0003677">
    <property type="term" value="F:DNA binding"/>
    <property type="evidence" value="ECO:0007669"/>
    <property type="project" value="UniProtKB-KW"/>
</dbReference>
<accession>A0A414AJ62</accession>
<dbReference type="SUPFAM" id="SSF47413">
    <property type="entry name" value="lambda repressor-like DNA-binding domains"/>
    <property type="match status" value="1"/>
</dbReference>
<evidence type="ECO:0000313" key="4">
    <source>
        <dbReference type="Proteomes" id="UP000283975"/>
    </source>
</evidence>
<comment type="caution">
    <text evidence="3">The sequence shown here is derived from an EMBL/GenBank/DDBJ whole genome shotgun (WGS) entry which is preliminary data.</text>
</comment>
<evidence type="ECO:0000313" key="3">
    <source>
        <dbReference type="EMBL" id="RHC48732.1"/>
    </source>
</evidence>